<keyword evidence="2" id="KW-1185">Reference proteome</keyword>
<dbReference type="RefSeq" id="WP_029160483.1">
    <property type="nucleotide sequence ID" value="NZ_CP009933.1"/>
</dbReference>
<dbReference type="AlphaFoldDB" id="A0A0E3GPU2"/>
<reference evidence="1 2" key="1">
    <citation type="journal article" date="2015" name="J. Biotechnol.">
        <title>Complete genome sequence of a malodorant-producing acetogen, Clostridium scatologenes ATCC 25775(T).</title>
        <authorList>
            <person name="Zhu Z."/>
            <person name="Guo T."/>
            <person name="Zheng H."/>
            <person name="Song T."/>
            <person name="Ouyang P."/>
            <person name="Xie J."/>
        </authorList>
    </citation>
    <scope>NUCLEOTIDE SEQUENCE [LARGE SCALE GENOMIC DNA]</scope>
    <source>
        <strain evidence="1 2">ATCC 25775</strain>
    </source>
</reference>
<evidence type="ECO:0000313" key="1">
    <source>
        <dbReference type="EMBL" id="AKA67416.1"/>
    </source>
</evidence>
<proteinExistence type="predicted"/>
<dbReference type="Proteomes" id="UP000033115">
    <property type="component" value="Chromosome"/>
</dbReference>
<protein>
    <submittedName>
        <fullName evidence="1">Uncharacterized protein</fullName>
    </submittedName>
</protein>
<sequence>MNDIRKLQKPLGKVYKHQHHHSHEGKCGCNHEHSKEELYGELKEVPAVFSNTISLELNKEILVNELEKSLEAWIESLKKWVLENKYFIGHIKAFIEGGENFNVWIATTGKETNIKTSENHGYEKIKGITVNITAIVFGTDEKTLKFTTLKKLEELLHVKIHC</sequence>
<organism evidence="1 2">
    <name type="scientific">Clostridium scatologenes</name>
    <dbReference type="NCBI Taxonomy" id="1548"/>
    <lineage>
        <taxon>Bacteria</taxon>
        <taxon>Bacillati</taxon>
        <taxon>Bacillota</taxon>
        <taxon>Clostridia</taxon>
        <taxon>Eubacteriales</taxon>
        <taxon>Clostridiaceae</taxon>
        <taxon>Clostridium</taxon>
    </lineage>
</organism>
<dbReference type="KEGG" id="csq:CSCA_0291"/>
<name>A0A0E3GPU2_CLOSL</name>
<evidence type="ECO:0000313" key="2">
    <source>
        <dbReference type="Proteomes" id="UP000033115"/>
    </source>
</evidence>
<accession>A0A0E3GPU2</accession>
<gene>
    <name evidence="1" type="ORF">CSCA_0291</name>
</gene>
<dbReference type="STRING" id="1548.CSCA_0291"/>
<dbReference type="HOGENOM" id="CLU_1632513_0_0_9"/>
<dbReference type="EMBL" id="CP009933">
    <property type="protein sequence ID" value="AKA67416.1"/>
    <property type="molecule type" value="Genomic_DNA"/>
</dbReference>